<evidence type="ECO:0000256" key="2">
    <source>
        <dbReference type="ARBA" id="ARBA00006906"/>
    </source>
</evidence>
<gene>
    <name evidence="6" type="ORF">E2F50_04985</name>
</gene>
<dbReference type="InterPro" id="IPR031338">
    <property type="entry name" value="KDPG/KHG_AS_2"/>
</dbReference>
<name>A0A4R5UNK8_9HYPH</name>
<dbReference type="AlphaFoldDB" id="A0A4R5UNK8"/>
<dbReference type="CDD" id="cd00452">
    <property type="entry name" value="KDPG_aldolase"/>
    <property type="match status" value="1"/>
</dbReference>
<sequence length="216" mass="21737">MAGQTDNKTEKLLAILKLQPVVPVLIVDDAKSAVGLARALVAGGLRAIEITMRTPAALDAVRAVADEVEGANVGAGTVLNARDFDAAVKAGSTFIVSPGSTPGVIDAAKASDIPTLPGAATASEVMTLREAGFGVMKFFPAEQAGGAAYLKALSSPLAGTLFCPTGGVSLKNAMDYLSLPNVVCVGGSWVAPKEMVSAGDWDGITKLAAEAAALRG</sequence>
<keyword evidence="4" id="KW-0456">Lyase</keyword>
<dbReference type="NCBIfam" id="TIGR01182">
    <property type="entry name" value="eda"/>
    <property type="match status" value="1"/>
</dbReference>
<dbReference type="InterPro" id="IPR013785">
    <property type="entry name" value="Aldolase_TIM"/>
</dbReference>
<dbReference type="Pfam" id="PF01081">
    <property type="entry name" value="Aldolase"/>
    <property type="match status" value="1"/>
</dbReference>
<comment type="subunit">
    <text evidence="3">Homotrimer.</text>
</comment>
<comment type="similarity">
    <text evidence="2">Belongs to the KHG/KDPG aldolase family.</text>
</comment>
<protein>
    <submittedName>
        <fullName evidence="6">2-dehydro-3-deoxy-phosphogluconate aldolase</fullName>
    </submittedName>
</protein>
<evidence type="ECO:0000256" key="1">
    <source>
        <dbReference type="ARBA" id="ARBA00004761"/>
    </source>
</evidence>
<proteinExistence type="inferred from homology"/>
<dbReference type="PROSITE" id="PS00160">
    <property type="entry name" value="ALDOLASE_KDPG_KHG_2"/>
    <property type="match status" value="1"/>
</dbReference>
<dbReference type="PANTHER" id="PTHR30246">
    <property type="entry name" value="2-KETO-3-DEOXY-6-PHOSPHOGLUCONATE ALDOLASE"/>
    <property type="match status" value="1"/>
</dbReference>
<evidence type="ECO:0000256" key="4">
    <source>
        <dbReference type="ARBA" id="ARBA00023239"/>
    </source>
</evidence>
<accession>A0A4R5UNK8</accession>
<dbReference type="SUPFAM" id="SSF51569">
    <property type="entry name" value="Aldolase"/>
    <property type="match status" value="1"/>
</dbReference>
<dbReference type="NCBIfam" id="NF004325">
    <property type="entry name" value="PRK05718.1"/>
    <property type="match status" value="1"/>
</dbReference>
<evidence type="ECO:0000313" key="6">
    <source>
        <dbReference type="EMBL" id="TDK39471.1"/>
    </source>
</evidence>
<dbReference type="OrthoDB" id="9805177at2"/>
<dbReference type="RefSeq" id="WP_133314917.1">
    <property type="nucleotide sequence ID" value="NZ_SMTL01000001.1"/>
</dbReference>
<evidence type="ECO:0000256" key="3">
    <source>
        <dbReference type="ARBA" id="ARBA00011233"/>
    </source>
</evidence>
<keyword evidence="7" id="KW-1185">Reference proteome</keyword>
<reference evidence="6 7" key="1">
    <citation type="submission" date="2019-03" db="EMBL/GenBank/DDBJ databases">
        <title>Rhizobium sp. nov., an bacterium isolated from biocrust in Mu Us Desert.</title>
        <authorList>
            <person name="Lixiong L."/>
        </authorList>
    </citation>
    <scope>NUCLEOTIDE SEQUENCE [LARGE SCALE GENOMIC DNA]</scope>
    <source>
        <strain evidence="6 7">SPY-1</strain>
    </source>
</reference>
<dbReference type="Gene3D" id="3.20.20.70">
    <property type="entry name" value="Aldolase class I"/>
    <property type="match status" value="1"/>
</dbReference>
<dbReference type="PANTHER" id="PTHR30246:SF1">
    <property type="entry name" value="2-DEHYDRO-3-DEOXY-6-PHOSPHOGALACTONATE ALDOLASE-RELATED"/>
    <property type="match status" value="1"/>
</dbReference>
<evidence type="ECO:0000313" key="7">
    <source>
        <dbReference type="Proteomes" id="UP000295238"/>
    </source>
</evidence>
<dbReference type="GO" id="GO:0016829">
    <property type="term" value="F:lyase activity"/>
    <property type="evidence" value="ECO:0007669"/>
    <property type="project" value="UniProtKB-KW"/>
</dbReference>
<organism evidence="6 7">
    <name type="scientific">Rhizobium deserti</name>
    <dbReference type="NCBI Taxonomy" id="2547961"/>
    <lineage>
        <taxon>Bacteria</taxon>
        <taxon>Pseudomonadati</taxon>
        <taxon>Pseudomonadota</taxon>
        <taxon>Alphaproteobacteria</taxon>
        <taxon>Hyphomicrobiales</taxon>
        <taxon>Rhizobiaceae</taxon>
        <taxon>Rhizobium/Agrobacterium group</taxon>
        <taxon>Rhizobium</taxon>
    </lineage>
</organism>
<dbReference type="Proteomes" id="UP000295238">
    <property type="component" value="Unassembled WGS sequence"/>
</dbReference>
<comment type="caution">
    <text evidence="6">The sequence shown here is derived from an EMBL/GenBank/DDBJ whole genome shotgun (WGS) entry which is preliminary data.</text>
</comment>
<dbReference type="InterPro" id="IPR000887">
    <property type="entry name" value="Aldlse_KDPG_KHG"/>
</dbReference>
<evidence type="ECO:0000256" key="5">
    <source>
        <dbReference type="ARBA" id="ARBA00023277"/>
    </source>
</evidence>
<comment type="pathway">
    <text evidence="1">Carbohydrate acid metabolism.</text>
</comment>
<dbReference type="EMBL" id="SMTL01000001">
    <property type="protein sequence ID" value="TDK39471.1"/>
    <property type="molecule type" value="Genomic_DNA"/>
</dbReference>
<dbReference type="NCBIfam" id="NF004673">
    <property type="entry name" value="PRK06015.1"/>
    <property type="match status" value="1"/>
</dbReference>
<keyword evidence="5" id="KW-0119">Carbohydrate metabolism</keyword>